<gene>
    <name evidence="1" type="ORF">G6F51_001911</name>
</gene>
<sequence length="110" mass="12380">MPETVLTKRIRSYADGGAAYSESCKRMYINNSDVLVEPMPPPPKLAESAKNLMIPTSISLDILRDEGSTPKTDMEYVQQYKGSEEKMDWKSCFEARKQEGFLVLTAVVQV</sequence>
<proteinExistence type="predicted"/>
<reference evidence="1" key="1">
    <citation type="journal article" date="2020" name="Microb. Genom.">
        <title>Genetic diversity of clinical and environmental Mucorales isolates obtained from an investigation of mucormycosis cases among solid organ transplant recipients.</title>
        <authorList>
            <person name="Nguyen M.H."/>
            <person name="Kaul D."/>
            <person name="Muto C."/>
            <person name="Cheng S.J."/>
            <person name="Richter R.A."/>
            <person name="Bruno V.M."/>
            <person name="Liu G."/>
            <person name="Beyhan S."/>
            <person name="Sundermann A.J."/>
            <person name="Mounaud S."/>
            <person name="Pasculle A.W."/>
            <person name="Nierman W.C."/>
            <person name="Driscoll E."/>
            <person name="Cumbie R."/>
            <person name="Clancy C.J."/>
            <person name="Dupont C.L."/>
        </authorList>
    </citation>
    <scope>NUCLEOTIDE SEQUENCE</scope>
    <source>
        <strain evidence="1">GL16</strain>
    </source>
</reference>
<name>A0A9P6YL99_RHIOR</name>
<dbReference type="Proteomes" id="UP000717996">
    <property type="component" value="Unassembled WGS sequence"/>
</dbReference>
<dbReference type="OrthoDB" id="2272288at2759"/>
<comment type="caution">
    <text evidence="1">The sequence shown here is derived from an EMBL/GenBank/DDBJ whole genome shotgun (WGS) entry which is preliminary data.</text>
</comment>
<accession>A0A9P6YL99</accession>
<evidence type="ECO:0000313" key="1">
    <source>
        <dbReference type="EMBL" id="KAG1551343.1"/>
    </source>
</evidence>
<protein>
    <submittedName>
        <fullName evidence="1">Uncharacterized protein</fullName>
    </submittedName>
</protein>
<dbReference type="EMBL" id="JAANIT010000153">
    <property type="protein sequence ID" value="KAG1551343.1"/>
    <property type="molecule type" value="Genomic_DNA"/>
</dbReference>
<dbReference type="AlphaFoldDB" id="A0A9P6YL99"/>
<evidence type="ECO:0000313" key="2">
    <source>
        <dbReference type="Proteomes" id="UP000717996"/>
    </source>
</evidence>
<organism evidence="1 2">
    <name type="scientific">Rhizopus oryzae</name>
    <name type="common">Mucormycosis agent</name>
    <name type="synonym">Rhizopus arrhizus var. delemar</name>
    <dbReference type="NCBI Taxonomy" id="64495"/>
    <lineage>
        <taxon>Eukaryota</taxon>
        <taxon>Fungi</taxon>
        <taxon>Fungi incertae sedis</taxon>
        <taxon>Mucoromycota</taxon>
        <taxon>Mucoromycotina</taxon>
        <taxon>Mucoromycetes</taxon>
        <taxon>Mucorales</taxon>
        <taxon>Mucorineae</taxon>
        <taxon>Rhizopodaceae</taxon>
        <taxon>Rhizopus</taxon>
    </lineage>
</organism>